<dbReference type="PANTHER" id="PTHR43521">
    <property type="entry name" value="ALPHA-AMINOADIPIC SEMIALDEHYDE DEHYDROGENASE"/>
    <property type="match status" value="1"/>
</dbReference>
<evidence type="ECO:0000256" key="1">
    <source>
        <dbReference type="ARBA" id="ARBA00009986"/>
    </source>
</evidence>
<dbReference type="InterPro" id="IPR016160">
    <property type="entry name" value="Ald_DH_CS_CYS"/>
</dbReference>
<dbReference type="FunFam" id="3.40.309.10:FF:000012">
    <property type="entry name" value="Betaine aldehyde dehydrogenase"/>
    <property type="match status" value="1"/>
</dbReference>
<keyword evidence="3" id="KW-0560">Oxidoreductase</keyword>
<dbReference type="Gene3D" id="3.40.605.10">
    <property type="entry name" value="Aldehyde Dehydrogenase, Chain A, domain 1"/>
    <property type="match status" value="1"/>
</dbReference>
<dbReference type="InterPro" id="IPR016162">
    <property type="entry name" value="Ald_DH_N"/>
</dbReference>
<organism evidence="6 7">
    <name type="scientific">Odinarchaeota yellowstonii (strain LCB_4)</name>
    <dbReference type="NCBI Taxonomy" id="1841599"/>
    <lineage>
        <taxon>Archaea</taxon>
        <taxon>Promethearchaeati</taxon>
        <taxon>Candidatus Odinarchaeota</taxon>
        <taxon>Candidatus Odinarchaeia</taxon>
        <taxon>Candidatus Odinarchaeales</taxon>
        <taxon>Candidatus Odinarchaeaceae</taxon>
        <taxon>Candidatus Odinarchaeum</taxon>
    </lineage>
</organism>
<evidence type="ECO:0000313" key="7">
    <source>
        <dbReference type="Proteomes" id="UP000186851"/>
    </source>
</evidence>
<dbReference type="AlphaFoldDB" id="A0AAF0D3H3"/>
<dbReference type="InterPro" id="IPR015590">
    <property type="entry name" value="Aldehyde_DH_dom"/>
</dbReference>
<evidence type="ECO:0000259" key="5">
    <source>
        <dbReference type="Pfam" id="PF00171"/>
    </source>
</evidence>
<dbReference type="SUPFAM" id="SSF53720">
    <property type="entry name" value="ALDH-like"/>
    <property type="match status" value="1"/>
</dbReference>
<dbReference type="Gene3D" id="3.40.309.10">
    <property type="entry name" value="Aldehyde Dehydrogenase, Chain A, domain 2"/>
    <property type="match status" value="1"/>
</dbReference>
<comment type="similarity">
    <text evidence="1">Belongs to the aldehyde dehydrogenase family.</text>
</comment>
<dbReference type="PANTHER" id="PTHR43521:SF1">
    <property type="entry name" value="ALPHA-AMINOADIPIC SEMIALDEHYDE DEHYDROGENASE"/>
    <property type="match status" value="1"/>
</dbReference>
<dbReference type="EMBL" id="CP091871">
    <property type="protein sequence ID" value="WEU41047.1"/>
    <property type="molecule type" value="Genomic_DNA"/>
</dbReference>
<dbReference type="InterPro" id="IPR016161">
    <property type="entry name" value="Ald_DH/histidinol_DH"/>
</dbReference>
<protein>
    <submittedName>
        <fullName evidence="6">Aldehyde dehydrogenase family protein</fullName>
    </submittedName>
</protein>
<feature type="domain" description="Aldehyde dehydrogenase" evidence="5">
    <location>
        <begin position="12"/>
        <end position="479"/>
    </location>
</feature>
<keyword evidence="4" id="KW-0520">NAD</keyword>
<proteinExistence type="inferred from homology"/>
<dbReference type="KEGG" id="oyw:OdinLCB4_002355"/>
<dbReference type="Pfam" id="PF00171">
    <property type="entry name" value="Aldedh"/>
    <property type="match status" value="1"/>
</dbReference>
<reference evidence="6" key="2">
    <citation type="journal article" date="2022" name="Nat. Microbiol.">
        <title>A closed Candidatus Odinarchaeum chromosome exposes Asgard archaeal viruses.</title>
        <authorList>
            <person name="Tamarit D."/>
            <person name="Caceres E.F."/>
            <person name="Krupovic M."/>
            <person name="Nijland R."/>
            <person name="Eme L."/>
            <person name="Robinson N.P."/>
            <person name="Ettema T.J.G."/>
        </authorList>
    </citation>
    <scope>NUCLEOTIDE SEQUENCE</scope>
    <source>
        <strain evidence="6">LCB_4</strain>
    </source>
</reference>
<evidence type="ECO:0000256" key="3">
    <source>
        <dbReference type="ARBA" id="ARBA00023002"/>
    </source>
</evidence>
<comment type="subunit">
    <text evidence="2">Homotetramer.</text>
</comment>
<dbReference type="PROSITE" id="PS00070">
    <property type="entry name" value="ALDEHYDE_DEHYDR_CYS"/>
    <property type="match status" value="1"/>
</dbReference>
<gene>
    <name evidence="6" type="ORF">OdinLCB4_002355</name>
</gene>
<name>A0AAF0D3H3_ODILC</name>
<dbReference type="InterPro" id="IPR044638">
    <property type="entry name" value="ALDH7A1-like"/>
</dbReference>
<dbReference type="CDD" id="cd07131">
    <property type="entry name" value="ALDH_AldH-CAJ73105"/>
    <property type="match status" value="1"/>
</dbReference>
<dbReference type="FunFam" id="3.40.605.10:FF:000007">
    <property type="entry name" value="NAD/NADP-dependent betaine aldehyde dehydrogenase"/>
    <property type="match status" value="1"/>
</dbReference>
<sequence>MKTVLNFIDGKWVESESRAWRERENPADSREIIAKVTQSVKEDVEKAVEAASKAFEKWRNKPAPRRGEILFRAGEILKNRKEELARIITLEMGKVIVEARGDVQEAIDMCYYMAGEGRRLFGETTPSELPDKDIKTIREPLGVVAAITPWNFPVAIPSWKILPALICGNTVVLKPSSYTSYSASVFIECLNEAGVPPGVVNQVNGGGEIGEILVKQRGIQAVSFTGSTEVGFKIEKLSVERHIPFMCEMGGKNAIIVLEDADIDLAVNGAVWGGYGTAGQRCTAASRLIVQERIFEKFKEKLVNEVKKLKIGSGLDENVNIGPLVSESQRKRVHNYTQIGVGEGAKLITGGKYYTGNGCENGYFYEPTLFENVTPDMRIAQEEIFGPVVALIQCEDFKDALEIANGTNYGLSLAIYTRDINKAAIAEKELQSTIVYINAPTIGAEIHAPFGGIKNTGLLHKEAGGRGGAIDFYSRVKVVYRDYSGRLQRAQIDK</sequence>
<evidence type="ECO:0000256" key="4">
    <source>
        <dbReference type="ARBA" id="ARBA00023027"/>
    </source>
</evidence>
<evidence type="ECO:0000313" key="6">
    <source>
        <dbReference type="EMBL" id="WEU41047.1"/>
    </source>
</evidence>
<reference evidence="6" key="1">
    <citation type="journal article" date="2017" name="Nature">
        <title>Asgard archaea illuminate the origin of eukaryotic cellular complexity.</title>
        <authorList>
            <person name="Zaremba-Niedzwiedzka K."/>
            <person name="Caceres E.F."/>
            <person name="Saw J.H."/>
            <person name="Backstrom D."/>
            <person name="Juzokaite L."/>
            <person name="Vancaester E."/>
            <person name="Seitz K.W."/>
            <person name="Anantharaman K."/>
            <person name="Starnawski P."/>
            <person name="Kjeldsen K.U."/>
            <person name="Scott M.B."/>
            <person name="Nunoura T."/>
            <person name="Banfield J.F."/>
            <person name="Schramm A."/>
            <person name="Baker B.J."/>
            <person name="Spang A."/>
            <person name="Ettema T.J.G."/>
        </authorList>
    </citation>
    <scope>NUCLEOTIDE SEQUENCE</scope>
    <source>
        <strain evidence="6">LCB_4</strain>
    </source>
</reference>
<accession>A0AAF0D3H3</accession>
<dbReference type="Proteomes" id="UP000186851">
    <property type="component" value="Chromosome"/>
</dbReference>
<dbReference type="GO" id="GO:0004029">
    <property type="term" value="F:aldehyde dehydrogenase (NAD+) activity"/>
    <property type="evidence" value="ECO:0007669"/>
    <property type="project" value="InterPro"/>
</dbReference>
<evidence type="ECO:0000256" key="2">
    <source>
        <dbReference type="ARBA" id="ARBA00011881"/>
    </source>
</evidence>
<dbReference type="InterPro" id="IPR016163">
    <property type="entry name" value="Ald_DH_C"/>
</dbReference>